<feature type="domain" description="Leucine-binding protein" evidence="3">
    <location>
        <begin position="196"/>
        <end position="315"/>
    </location>
</feature>
<keyword evidence="2" id="KW-0732">Signal</keyword>
<organism evidence="4 5">
    <name type="scientific">Halosaccharopolyspora lacisalsi</name>
    <dbReference type="NCBI Taxonomy" id="1000566"/>
    <lineage>
        <taxon>Bacteria</taxon>
        <taxon>Bacillati</taxon>
        <taxon>Actinomycetota</taxon>
        <taxon>Actinomycetes</taxon>
        <taxon>Pseudonocardiales</taxon>
        <taxon>Pseudonocardiaceae</taxon>
        <taxon>Halosaccharopolyspora</taxon>
    </lineage>
</organism>
<dbReference type="SUPFAM" id="SSF53822">
    <property type="entry name" value="Periplasmic binding protein-like I"/>
    <property type="match status" value="1"/>
</dbReference>
<dbReference type="InterPro" id="IPR028081">
    <property type="entry name" value="Leu-bd"/>
</dbReference>
<accession>A0A839DT83</accession>
<comment type="caution">
    <text evidence="4">The sequence shown here is derived from an EMBL/GenBank/DDBJ whole genome shotgun (WGS) entry which is preliminary data.</text>
</comment>
<reference evidence="4 5" key="1">
    <citation type="submission" date="2020-07" db="EMBL/GenBank/DDBJ databases">
        <title>Sequencing the genomes of 1000 actinobacteria strains.</title>
        <authorList>
            <person name="Klenk H.-P."/>
        </authorList>
    </citation>
    <scope>NUCLEOTIDE SEQUENCE [LARGE SCALE GENOMIC DNA]</scope>
    <source>
        <strain evidence="4 5">DSM 45975</strain>
    </source>
</reference>
<dbReference type="RefSeq" id="WP_182542786.1">
    <property type="nucleotide sequence ID" value="NZ_JACGWZ010000001.1"/>
</dbReference>
<keyword evidence="5" id="KW-1185">Reference proteome</keyword>
<dbReference type="InterPro" id="IPR051010">
    <property type="entry name" value="BCAA_transport"/>
</dbReference>
<gene>
    <name evidence="4" type="ORF">FHX42_000815</name>
</gene>
<dbReference type="EMBL" id="JACGWZ010000001">
    <property type="protein sequence ID" value="MBA8823486.1"/>
    <property type="molecule type" value="Genomic_DNA"/>
</dbReference>
<dbReference type="Proteomes" id="UP000569329">
    <property type="component" value="Unassembled WGS sequence"/>
</dbReference>
<proteinExistence type="inferred from homology"/>
<evidence type="ECO:0000256" key="2">
    <source>
        <dbReference type="ARBA" id="ARBA00022729"/>
    </source>
</evidence>
<dbReference type="PANTHER" id="PTHR30483">
    <property type="entry name" value="LEUCINE-SPECIFIC-BINDING PROTEIN"/>
    <property type="match status" value="1"/>
</dbReference>
<evidence type="ECO:0000313" key="4">
    <source>
        <dbReference type="EMBL" id="MBA8823486.1"/>
    </source>
</evidence>
<dbReference type="InterPro" id="IPR028082">
    <property type="entry name" value="Peripla_BP_I"/>
</dbReference>
<evidence type="ECO:0000256" key="1">
    <source>
        <dbReference type="ARBA" id="ARBA00010062"/>
    </source>
</evidence>
<sequence length="339" mass="36201">MVRAALVTPLSGPLARYGRATATALRLWARRFTGTETVDLEVVDAHPDASAAVRHAERNEPHLLFGPYGSGPTAEVVKATSRLVWNHGGARIRPRDNVVSVLAPAHTYFIGAVEVIYHADPRVGRVGVLHGDTGFGRGVAGGAEQAAVHRGLDAERAVLPGDPPRADVLLAAGRFDDELVLARALDRDRWRAAGFVAAGVSEVLAELGDRREGLLGPAQWMPEVAPQPDEGPAASEFVAAHRELTGDDPPYPAAQAFAAGVLALRCLHEAGTSEDAAVAAVARKLDRTTLFGRFRLDSAGRQVGHRVLTVQWQDGVRTVVWPPEQAQAALRYPLRRPSG</sequence>
<dbReference type="AlphaFoldDB" id="A0A839DT83"/>
<evidence type="ECO:0000313" key="5">
    <source>
        <dbReference type="Proteomes" id="UP000569329"/>
    </source>
</evidence>
<dbReference type="Gene3D" id="3.40.50.2300">
    <property type="match status" value="3"/>
</dbReference>
<dbReference type="PANTHER" id="PTHR30483:SF37">
    <property type="entry name" value="ABC TRANSPORTER SUBSTRATE-BINDING PROTEIN"/>
    <property type="match status" value="1"/>
</dbReference>
<comment type="similarity">
    <text evidence="1">Belongs to the leucine-binding protein family.</text>
</comment>
<protein>
    <submittedName>
        <fullName evidence="4">Branched-chain amino acid transport system substrate-binding protein</fullName>
    </submittedName>
</protein>
<dbReference type="Pfam" id="PF13458">
    <property type="entry name" value="Peripla_BP_6"/>
    <property type="match status" value="1"/>
</dbReference>
<name>A0A839DT83_9PSEU</name>
<evidence type="ECO:0000259" key="3">
    <source>
        <dbReference type="Pfam" id="PF13458"/>
    </source>
</evidence>